<name>A0A5J4UCE2_9EUKA</name>
<accession>A0A5J4UCE2</accession>
<evidence type="ECO:0000313" key="2">
    <source>
        <dbReference type="Proteomes" id="UP000324800"/>
    </source>
</evidence>
<dbReference type="AlphaFoldDB" id="A0A5J4UCE2"/>
<dbReference type="EMBL" id="SNRW01018513">
    <property type="protein sequence ID" value="KAA6367265.1"/>
    <property type="molecule type" value="Genomic_DNA"/>
</dbReference>
<dbReference type="Proteomes" id="UP000324800">
    <property type="component" value="Unassembled WGS sequence"/>
</dbReference>
<evidence type="ECO:0000313" key="1">
    <source>
        <dbReference type="EMBL" id="KAA6367265.1"/>
    </source>
</evidence>
<reference evidence="1 2" key="1">
    <citation type="submission" date="2019-03" db="EMBL/GenBank/DDBJ databases">
        <title>Single cell metagenomics reveals metabolic interactions within the superorganism composed of flagellate Streblomastix strix and complex community of Bacteroidetes bacteria on its surface.</title>
        <authorList>
            <person name="Treitli S.C."/>
            <person name="Kolisko M."/>
            <person name="Husnik F."/>
            <person name="Keeling P."/>
            <person name="Hampl V."/>
        </authorList>
    </citation>
    <scope>NUCLEOTIDE SEQUENCE [LARGE SCALE GENOMIC DNA]</scope>
    <source>
        <strain evidence="1">ST1C</strain>
    </source>
</reference>
<proteinExistence type="predicted"/>
<gene>
    <name evidence="1" type="ORF">EZS28_037208</name>
</gene>
<sequence>MAALLPFQTLLKETTLPPTLEQFGLSQFHYNTLSLINNIESCDMLLFWEVDEGERKEDEDGSEYEYEKDDQELELESDDIKEEKIFEKSNNKIGKNTYSNLKRKKKHETKTNIFQPRFQAVLVHSFMIRSRMPQLLQHCVMQPEKAVFDTLRTEFNSYKQR</sequence>
<protein>
    <submittedName>
        <fullName evidence="1">Uncharacterized protein</fullName>
    </submittedName>
</protein>
<comment type="caution">
    <text evidence="1">The sequence shown here is derived from an EMBL/GenBank/DDBJ whole genome shotgun (WGS) entry which is preliminary data.</text>
</comment>
<organism evidence="1 2">
    <name type="scientific">Streblomastix strix</name>
    <dbReference type="NCBI Taxonomy" id="222440"/>
    <lineage>
        <taxon>Eukaryota</taxon>
        <taxon>Metamonada</taxon>
        <taxon>Preaxostyla</taxon>
        <taxon>Oxymonadida</taxon>
        <taxon>Streblomastigidae</taxon>
        <taxon>Streblomastix</taxon>
    </lineage>
</organism>